<evidence type="ECO:0000313" key="1">
    <source>
        <dbReference type="EnsemblPlants" id="OBART08G10600.1"/>
    </source>
</evidence>
<sequence>MGNDGSPVVKVGEIATPLPLPTSCLATPLSPPCTCEGFLCRRDSSRLHHHPPAIETHRALANQERVERGGKDRRWIGDIRGTLGVEVVMQYLRRESFGQYSAKFAYFSTLPWSRKLPKISRVEKQGTTPLQVFYMACHPPRLLDS</sequence>
<accession>A0A0D3GYZ2</accession>
<dbReference type="EnsemblPlants" id="OBART08G10600.1">
    <property type="protein sequence ID" value="OBART08G10600.1"/>
    <property type="gene ID" value="OBART08G10600"/>
</dbReference>
<organism evidence="1">
    <name type="scientific">Oryza barthii</name>
    <dbReference type="NCBI Taxonomy" id="65489"/>
    <lineage>
        <taxon>Eukaryota</taxon>
        <taxon>Viridiplantae</taxon>
        <taxon>Streptophyta</taxon>
        <taxon>Embryophyta</taxon>
        <taxon>Tracheophyta</taxon>
        <taxon>Spermatophyta</taxon>
        <taxon>Magnoliopsida</taxon>
        <taxon>Liliopsida</taxon>
        <taxon>Poales</taxon>
        <taxon>Poaceae</taxon>
        <taxon>BOP clade</taxon>
        <taxon>Oryzoideae</taxon>
        <taxon>Oryzeae</taxon>
        <taxon>Oryzinae</taxon>
        <taxon>Oryza</taxon>
    </lineage>
</organism>
<dbReference type="AlphaFoldDB" id="A0A0D3GYZ2"/>
<reference evidence="1" key="2">
    <citation type="submission" date="2015-03" db="UniProtKB">
        <authorList>
            <consortium name="EnsemblPlants"/>
        </authorList>
    </citation>
    <scope>IDENTIFICATION</scope>
</reference>
<keyword evidence="2" id="KW-1185">Reference proteome</keyword>
<reference evidence="1" key="1">
    <citation type="journal article" date="2009" name="Rice">
        <title>De Novo Next Generation Sequencing of Plant Genomes.</title>
        <authorList>
            <person name="Rounsley S."/>
            <person name="Marri P.R."/>
            <person name="Yu Y."/>
            <person name="He R."/>
            <person name="Sisneros N."/>
            <person name="Goicoechea J.L."/>
            <person name="Lee S.J."/>
            <person name="Angelova A."/>
            <person name="Kudrna D."/>
            <person name="Luo M."/>
            <person name="Affourtit J."/>
            <person name="Desany B."/>
            <person name="Knight J."/>
            <person name="Niazi F."/>
            <person name="Egholm M."/>
            <person name="Wing R.A."/>
        </authorList>
    </citation>
    <scope>NUCLEOTIDE SEQUENCE [LARGE SCALE GENOMIC DNA]</scope>
    <source>
        <strain evidence="1">cv. IRGC 105608</strain>
    </source>
</reference>
<dbReference type="Gramene" id="OBART08G10600.1">
    <property type="protein sequence ID" value="OBART08G10600.1"/>
    <property type="gene ID" value="OBART08G10600"/>
</dbReference>
<dbReference type="HOGENOM" id="CLU_1789883_0_0_1"/>
<evidence type="ECO:0000313" key="2">
    <source>
        <dbReference type="Proteomes" id="UP000026960"/>
    </source>
</evidence>
<proteinExistence type="predicted"/>
<name>A0A0D3GYZ2_9ORYZ</name>
<dbReference type="Proteomes" id="UP000026960">
    <property type="component" value="Chromosome 8"/>
</dbReference>
<dbReference type="PaxDb" id="65489-OBART08G10600.1"/>
<protein>
    <submittedName>
        <fullName evidence="1">Uncharacterized protein</fullName>
    </submittedName>
</protein>